<gene>
    <name evidence="10" type="ORF">LCGC14_0602660</name>
</gene>
<dbReference type="InterPro" id="IPR001272">
    <property type="entry name" value="PEP_carboxykinase_ATP"/>
</dbReference>
<keyword evidence="8" id="KW-0456">Lyase</keyword>
<keyword evidence="7" id="KW-0067">ATP-binding</keyword>
<keyword evidence="5" id="KW-0547">Nucleotide-binding</keyword>
<reference evidence="10" key="1">
    <citation type="journal article" date="2015" name="Nature">
        <title>Complex archaea that bridge the gap between prokaryotes and eukaryotes.</title>
        <authorList>
            <person name="Spang A."/>
            <person name="Saw J.H."/>
            <person name="Jorgensen S.L."/>
            <person name="Zaremba-Niedzwiedzka K."/>
            <person name="Martijn J."/>
            <person name="Lind A.E."/>
            <person name="van Eijk R."/>
            <person name="Schleper C."/>
            <person name="Guy L."/>
            <person name="Ettema T.J."/>
        </authorList>
    </citation>
    <scope>NUCLEOTIDE SEQUENCE</scope>
</reference>
<protein>
    <recommendedName>
        <fullName evidence="3">phosphoenolpyruvate carboxykinase (ATP)</fullName>
        <ecNumber evidence="3">4.1.1.49</ecNumber>
    </recommendedName>
</protein>
<dbReference type="PANTHER" id="PTHR30031:SF0">
    <property type="entry name" value="PHOSPHOENOLPYRUVATE CARBOXYKINASE (ATP)"/>
    <property type="match status" value="1"/>
</dbReference>
<dbReference type="GO" id="GO:0006094">
    <property type="term" value="P:gluconeogenesis"/>
    <property type="evidence" value="ECO:0007669"/>
    <property type="project" value="UniProtKB-UniPathway"/>
</dbReference>
<dbReference type="PANTHER" id="PTHR30031">
    <property type="entry name" value="PHOSPHOENOLPYRUVATE CARBOXYKINASE ATP"/>
    <property type="match status" value="1"/>
</dbReference>
<dbReference type="EC" id="4.1.1.49" evidence="3"/>
<dbReference type="CDD" id="cd00484">
    <property type="entry name" value="PEPCK_ATP"/>
    <property type="match status" value="1"/>
</dbReference>
<evidence type="ECO:0000256" key="1">
    <source>
        <dbReference type="ARBA" id="ARBA00004742"/>
    </source>
</evidence>
<comment type="caution">
    <text evidence="10">The sequence shown here is derived from an EMBL/GenBank/DDBJ whole genome shotgun (WGS) entry which is preliminary data.</text>
</comment>
<name>A0A0F9UIK9_9ZZZZ</name>
<dbReference type="EMBL" id="LAZR01000973">
    <property type="protein sequence ID" value="KKN53403.1"/>
    <property type="molecule type" value="Genomic_DNA"/>
</dbReference>
<evidence type="ECO:0000256" key="5">
    <source>
        <dbReference type="ARBA" id="ARBA00022741"/>
    </source>
</evidence>
<dbReference type="NCBIfam" id="NF006821">
    <property type="entry name" value="PRK09344.1-3"/>
    <property type="match status" value="1"/>
</dbReference>
<evidence type="ECO:0000256" key="3">
    <source>
        <dbReference type="ARBA" id="ARBA00012363"/>
    </source>
</evidence>
<sequence>MSKYLEFNTPAIKEAKELASDYSLKNHGLVHLERVYWNLPESALYEEIVFRNEGHIAHAGPLLVNTGKHTARAAADKFVVREETTEDKIWWGEYNRPISVEKFNALLTRVQAFAQDKELFVQDCYAGADPEYRIQVRIITEKAWHSLFARNMFITTNNQDKLKHFIPEFTIISVPGFKLDPKIDGTRTNTAIVINFAERMAIIANSLYGGEIKKSLFTVLNFLLTFDNVLPMHCSANVGKAGDVALFFGLSGTGKTSLSADPKRRLIGDDEHGWSSNGVFNFEGGCYAKVIRLSAEHEPQIYACTRSFGTILENVVYDSVTRRIDLDDDIITENTRASYPLEFIPNVVPEKMVNSHPKNIIFLTCDASGVMPPIARLTPEQAQYHFISGYTSKIAGTEIGLGIEPQITFSACFGAPFMVRPPFEYAEMLKQRMLKHDSQCWLVNTGWVGGRFGVGKRISIRHTRNLLNATLEGKLNDVEYRKDKLFGFEVPIVCPDVPDDVLEPSNSWGEKDEYWKKYDALAARFIENFKLFKSGCSQIVIDAGPKRLSKG</sequence>
<evidence type="ECO:0000256" key="8">
    <source>
        <dbReference type="ARBA" id="ARBA00023239"/>
    </source>
</evidence>
<dbReference type="HAMAP" id="MF_00453">
    <property type="entry name" value="PEPCK_ATP"/>
    <property type="match status" value="1"/>
</dbReference>
<dbReference type="AlphaFoldDB" id="A0A0F9UIK9"/>
<dbReference type="SUPFAM" id="SSF68923">
    <property type="entry name" value="PEP carboxykinase N-terminal domain"/>
    <property type="match status" value="1"/>
</dbReference>
<dbReference type="SUPFAM" id="SSF53795">
    <property type="entry name" value="PEP carboxykinase-like"/>
    <property type="match status" value="1"/>
</dbReference>
<dbReference type="GO" id="GO:0005524">
    <property type="term" value="F:ATP binding"/>
    <property type="evidence" value="ECO:0007669"/>
    <property type="project" value="UniProtKB-KW"/>
</dbReference>
<keyword evidence="4" id="KW-0312">Gluconeogenesis</keyword>
<evidence type="ECO:0000256" key="6">
    <source>
        <dbReference type="ARBA" id="ARBA00022793"/>
    </source>
</evidence>
<evidence type="ECO:0000313" key="10">
    <source>
        <dbReference type="EMBL" id="KKN53403.1"/>
    </source>
</evidence>
<dbReference type="GO" id="GO:0005829">
    <property type="term" value="C:cytosol"/>
    <property type="evidence" value="ECO:0007669"/>
    <property type="project" value="TreeGrafter"/>
</dbReference>
<dbReference type="Gene3D" id="2.170.8.10">
    <property type="entry name" value="Phosphoenolpyruvate Carboxykinase, domain 2"/>
    <property type="match status" value="1"/>
</dbReference>
<comment type="catalytic activity">
    <reaction evidence="9">
        <text>oxaloacetate + ATP = phosphoenolpyruvate + ADP + CO2</text>
        <dbReference type="Rhea" id="RHEA:18617"/>
        <dbReference type="ChEBI" id="CHEBI:16452"/>
        <dbReference type="ChEBI" id="CHEBI:16526"/>
        <dbReference type="ChEBI" id="CHEBI:30616"/>
        <dbReference type="ChEBI" id="CHEBI:58702"/>
        <dbReference type="ChEBI" id="CHEBI:456216"/>
        <dbReference type="EC" id="4.1.1.49"/>
    </reaction>
</comment>
<evidence type="ECO:0000256" key="4">
    <source>
        <dbReference type="ARBA" id="ARBA00022432"/>
    </source>
</evidence>
<evidence type="ECO:0000256" key="9">
    <source>
        <dbReference type="ARBA" id="ARBA00047371"/>
    </source>
</evidence>
<evidence type="ECO:0000256" key="7">
    <source>
        <dbReference type="ARBA" id="ARBA00022840"/>
    </source>
</evidence>
<dbReference type="NCBIfam" id="TIGR00224">
    <property type="entry name" value="pckA"/>
    <property type="match status" value="1"/>
</dbReference>
<dbReference type="Gene3D" id="3.40.449.10">
    <property type="entry name" value="Phosphoenolpyruvate Carboxykinase, domain 1"/>
    <property type="match status" value="1"/>
</dbReference>
<organism evidence="10">
    <name type="scientific">marine sediment metagenome</name>
    <dbReference type="NCBI Taxonomy" id="412755"/>
    <lineage>
        <taxon>unclassified sequences</taxon>
        <taxon>metagenomes</taxon>
        <taxon>ecological metagenomes</taxon>
    </lineage>
</organism>
<comment type="similarity">
    <text evidence="2">Belongs to the phosphoenolpyruvate carboxykinase (ATP) family.</text>
</comment>
<evidence type="ECO:0000256" key="2">
    <source>
        <dbReference type="ARBA" id="ARBA00006052"/>
    </source>
</evidence>
<dbReference type="UniPathway" id="UPA00138"/>
<dbReference type="NCBIfam" id="NF006820">
    <property type="entry name" value="PRK09344.1-2"/>
    <property type="match status" value="1"/>
</dbReference>
<accession>A0A0F9UIK9</accession>
<dbReference type="InterPro" id="IPR013035">
    <property type="entry name" value="PEP_carboxykinase_C"/>
</dbReference>
<dbReference type="GO" id="GO:0004612">
    <property type="term" value="F:phosphoenolpyruvate carboxykinase (ATP) activity"/>
    <property type="evidence" value="ECO:0007669"/>
    <property type="project" value="UniProtKB-EC"/>
</dbReference>
<keyword evidence="6" id="KW-0210">Decarboxylase</keyword>
<proteinExistence type="inferred from homology"/>
<comment type="pathway">
    <text evidence="1">Carbohydrate biosynthesis; gluconeogenesis.</text>
</comment>
<dbReference type="Pfam" id="PF01293">
    <property type="entry name" value="PEPCK_ATP"/>
    <property type="match status" value="1"/>
</dbReference>
<dbReference type="InterPro" id="IPR008210">
    <property type="entry name" value="PEP_carboxykinase_N"/>
</dbReference>
<dbReference type="PIRSF" id="PIRSF006294">
    <property type="entry name" value="PEP_crbxkin"/>
    <property type="match status" value="1"/>
</dbReference>
<dbReference type="Gene3D" id="3.90.228.20">
    <property type="match status" value="1"/>
</dbReference>